<keyword evidence="2" id="KW-1003">Cell membrane</keyword>
<feature type="transmembrane region" description="Helical" evidence="6">
    <location>
        <begin position="99"/>
        <end position="121"/>
    </location>
</feature>
<feature type="transmembrane region" description="Helical" evidence="6">
    <location>
        <begin position="133"/>
        <end position="154"/>
    </location>
</feature>
<keyword evidence="9" id="KW-1185">Reference proteome</keyword>
<feature type="transmembrane region" description="Helical" evidence="6">
    <location>
        <begin position="216"/>
        <end position="238"/>
    </location>
</feature>
<evidence type="ECO:0000313" key="8">
    <source>
        <dbReference type="EMBL" id="NEU76158.1"/>
    </source>
</evidence>
<feature type="transmembrane region" description="Helical" evidence="6">
    <location>
        <begin position="160"/>
        <end position="179"/>
    </location>
</feature>
<sequence>MTNKTPVSLGLLGAAGFMVIADVRVIDPLLRVIADDFKLNVGSAAVIVSAYTIPYGLFQLVYGPLSDRIGKLKVITAAMAAFAVGTAACAFVPNIAILALLRCLTGIVAAGIIPVSLAYIGDNFAYEERQTAIGRYLSGVILGQILGGTLGGIFGEYLSWRDIFLLFGVVSLAIAALMWRRSHRLPKEQHHTSSPMGLATFKPYYQLMTQAIARTIIIGIFIEGFFVYGAFAYIGAFLRDKYNLSYLIIGFMLCGFGLGGLIYSGTVKWLIRKLGERNLIAVGGWLLCAGYLSIAAFHNWMLFIPLSILMGLGFYMMHSTLQTKATELTPEARGTAVSLFVFSLFMGQGIGAAVFGRIVDNFGYIPCFIIAGVASALLSVWLVMQNKHVRFR</sequence>
<evidence type="ECO:0000256" key="2">
    <source>
        <dbReference type="ARBA" id="ARBA00022475"/>
    </source>
</evidence>
<evidence type="ECO:0000256" key="5">
    <source>
        <dbReference type="ARBA" id="ARBA00023136"/>
    </source>
</evidence>
<evidence type="ECO:0000313" key="9">
    <source>
        <dbReference type="Proteomes" id="UP000031549"/>
    </source>
</evidence>
<reference evidence="8 9" key="1">
    <citation type="journal article" date="2015" name="Genome Announc.">
        <title>Draft Genome Sequence of Cyanobacterium Hassallia byssoidea Strain VB512170, Isolated from Monuments in India.</title>
        <authorList>
            <person name="Singh D."/>
            <person name="Chandrababunaidu M.M."/>
            <person name="Panda A."/>
            <person name="Sen D."/>
            <person name="Bhattacharyya S."/>
            <person name="Adhikary S.P."/>
            <person name="Tripathy S."/>
        </authorList>
    </citation>
    <scope>NUCLEOTIDE SEQUENCE [LARGE SCALE GENOMIC DNA]</scope>
    <source>
        <strain evidence="8 9">VB512170</strain>
    </source>
</reference>
<organism evidence="8 9">
    <name type="scientific">Hassallia byssoidea VB512170</name>
    <dbReference type="NCBI Taxonomy" id="1304833"/>
    <lineage>
        <taxon>Bacteria</taxon>
        <taxon>Bacillati</taxon>
        <taxon>Cyanobacteriota</taxon>
        <taxon>Cyanophyceae</taxon>
        <taxon>Nostocales</taxon>
        <taxon>Tolypothrichaceae</taxon>
        <taxon>Hassallia</taxon>
    </lineage>
</organism>
<keyword evidence="3 6" id="KW-0812">Transmembrane</keyword>
<gene>
    <name evidence="8" type="ORF">PI95_027435</name>
</gene>
<comment type="caution">
    <text evidence="8">The sequence shown here is derived from an EMBL/GenBank/DDBJ whole genome shotgun (WGS) entry which is preliminary data.</text>
</comment>
<dbReference type="Proteomes" id="UP000031549">
    <property type="component" value="Unassembled WGS sequence"/>
</dbReference>
<dbReference type="InterPro" id="IPR011701">
    <property type="entry name" value="MFS"/>
</dbReference>
<dbReference type="InterPro" id="IPR020846">
    <property type="entry name" value="MFS_dom"/>
</dbReference>
<dbReference type="RefSeq" id="WP_039738672.1">
    <property type="nucleotide sequence ID" value="NZ_JTCM02000097.1"/>
</dbReference>
<dbReference type="PANTHER" id="PTHR43124:SF3">
    <property type="entry name" value="CHLORAMPHENICOL EFFLUX PUMP RV0191"/>
    <property type="match status" value="1"/>
</dbReference>
<proteinExistence type="predicted"/>
<dbReference type="Pfam" id="PF07690">
    <property type="entry name" value="MFS_1"/>
    <property type="match status" value="1"/>
</dbReference>
<feature type="transmembrane region" description="Helical" evidence="6">
    <location>
        <begin position="244"/>
        <end position="266"/>
    </location>
</feature>
<accession>A0A846HGS1</accession>
<dbReference type="InterPro" id="IPR050189">
    <property type="entry name" value="MFS_Efflux_Transporters"/>
</dbReference>
<dbReference type="EMBL" id="JTCM02000097">
    <property type="protein sequence ID" value="NEU76158.1"/>
    <property type="molecule type" value="Genomic_DNA"/>
</dbReference>
<dbReference type="Gene3D" id="1.20.1250.20">
    <property type="entry name" value="MFS general substrate transporter like domains"/>
    <property type="match status" value="1"/>
</dbReference>
<evidence type="ECO:0000256" key="1">
    <source>
        <dbReference type="ARBA" id="ARBA00004651"/>
    </source>
</evidence>
<feature type="transmembrane region" description="Helical" evidence="6">
    <location>
        <begin position="278"/>
        <end position="294"/>
    </location>
</feature>
<dbReference type="AlphaFoldDB" id="A0A846HGS1"/>
<dbReference type="GO" id="GO:0005886">
    <property type="term" value="C:plasma membrane"/>
    <property type="evidence" value="ECO:0007669"/>
    <property type="project" value="UniProtKB-SubCell"/>
</dbReference>
<dbReference type="PANTHER" id="PTHR43124">
    <property type="entry name" value="PURINE EFFLUX PUMP PBUE"/>
    <property type="match status" value="1"/>
</dbReference>
<feature type="transmembrane region" description="Helical" evidence="6">
    <location>
        <begin position="300"/>
        <end position="317"/>
    </location>
</feature>
<feature type="transmembrane region" description="Helical" evidence="6">
    <location>
        <begin position="37"/>
        <end position="62"/>
    </location>
</feature>
<keyword evidence="5 6" id="KW-0472">Membrane</keyword>
<name>A0A846HGS1_9CYAN</name>
<feature type="domain" description="Major facilitator superfamily (MFS) profile" evidence="7">
    <location>
        <begin position="8"/>
        <end position="390"/>
    </location>
</feature>
<dbReference type="PROSITE" id="PS50850">
    <property type="entry name" value="MFS"/>
    <property type="match status" value="1"/>
</dbReference>
<dbReference type="CDD" id="cd17324">
    <property type="entry name" value="MFS_NepI_like"/>
    <property type="match status" value="1"/>
</dbReference>
<feature type="transmembrane region" description="Helical" evidence="6">
    <location>
        <begin position="337"/>
        <end position="356"/>
    </location>
</feature>
<evidence type="ECO:0000256" key="3">
    <source>
        <dbReference type="ARBA" id="ARBA00022692"/>
    </source>
</evidence>
<dbReference type="SUPFAM" id="SSF103473">
    <property type="entry name" value="MFS general substrate transporter"/>
    <property type="match status" value="1"/>
</dbReference>
<dbReference type="InterPro" id="IPR036259">
    <property type="entry name" value="MFS_trans_sf"/>
</dbReference>
<evidence type="ECO:0000259" key="7">
    <source>
        <dbReference type="PROSITE" id="PS50850"/>
    </source>
</evidence>
<evidence type="ECO:0000256" key="4">
    <source>
        <dbReference type="ARBA" id="ARBA00022989"/>
    </source>
</evidence>
<keyword evidence="4 6" id="KW-1133">Transmembrane helix</keyword>
<protein>
    <submittedName>
        <fullName evidence="8">MFS transporter</fullName>
    </submittedName>
</protein>
<dbReference type="GO" id="GO:0022857">
    <property type="term" value="F:transmembrane transporter activity"/>
    <property type="evidence" value="ECO:0007669"/>
    <property type="project" value="InterPro"/>
</dbReference>
<evidence type="ECO:0000256" key="6">
    <source>
        <dbReference type="SAM" id="Phobius"/>
    </source>
</evidence>
<feature type="transmembrane region" description="Helical" evidence="6">
    <location>
        <begin position="362"/>
        <end position="384"/>
    </location>
</feature>
<comment type="subcellular location">
    <subcellularLocation>
        <location evidence="1">Cell membrane</location>
        <topology evidence="1">Multi-pass membrane protein</topology>
    </subcellularLocation>
</comment>
<feature type="transmembrane region" description="Helical" evidence="6">
    <location>
        <begin position="74"/>
        <end position="93"/>
    </location>
</feature>